<accession>A0A3N1Y0M1</accession>
<evidence type="ECO:0000259" key="2">
    <source>
        <dbReference type="SMART" id="SM00867"/>
    </source>
</evidence>
<dbReference type="OrthoDB" id="9811006at2"/>
<dbReference type="AlphaFoldDB" id="A0A3N1Y0M1"/>
<dbReference type="RefSeq" id="WP_123401329.1">
    <property type="nucleotide sequence ID" value="NZ_RJVI01000002.1"/>
</dbReference>
<feature type="signal peptide" evidence="1">
    <location>
        <begin position="1"/>
        <end position="23"/>
    </location>
</feature>
<feature type="domain" description="Lipid/polyisoprenoid-binding YceI-like" evidence="2">
    <location>
        <begin position="27"/>
        <end position="194"/>
    </location>
</feature>
<gene>
    <name evidence="3" type="ORF">EDC57_1584</name>
</gene>
<evidence type="ECO:0000313" key="4">
    <source>
        <dbReference type="Proteomes" id="UP000276634"/>
    </source>
</evidence>
<dbReference type="InterPro" id="IPR036761">
    <property type="entry name" value="TTHA0802/YceI-like_sf"/>
</dbReference>
<dbReference type="Proteomes" id="UP000276634">
    <property type="component" value="Unassembled WGS sequence"/>
</dbReference>
<keyword evidence="4" id="KW-1185">Reference proteome</keyword>
<name>A0A3N1Y0M1_9GAMM</name>
<dbReference type="SUPFAM" id="SSF101874">
    <property type="entry name" value="YceI-like"/>
    <property type="match status" value="1"/>
</dbReference>
<dbReference type="PANTHER" id="PTHR34406">
    <property type="entry name" value="PROTEIN YCEI"/>
    <property type="match status" value="1"/>
</dbReference>
<evidence type="ECO:0000256" key="1">
    <source>
        <dbReference type="SAM" id="SignalP"/>
    </source>
</evidence>
<keyword evidence="1" id="KW-0732">Signal</keyword>
<evidence type="ECO:0000313" key="3">
    <source>
        <dbReference type="EMBL" id="ROR32384.1"/>
    </source>
</evidence>
<organism evidence="3 4">
    <name type="scientific">Inmirania thermothiophila</name>
    <dbReference type="NCBI Taxonomy" id="1750597"/>
    <lineage>
        <taxon>Bacteria</taxon>
        <taxon>Pseudomonadati</taxon>
        <taxon>Pseudomonadota</taxon>
        <taxon>Gammaproteobacteria</taxon>
        <taxon>Chromatiales</taxon>
        <taxon>Ectothiorhodospiraceae</taxon>
        <taxon>Inmirania</taxon>
    </lineage>
</organism>
<comment type="caution">
    <text evidence="3">The sequence shown here is derived from an EMBL/GenBank/DDBJ whole genome shotgun (WGS) entry which is preliminary data.</text>
</comment>
<feature type="chain" id="PRO_5018207044" evidence="1">
    <location>
        <begin position="24"/>
        <end position="196"/>
    </location>
</feature>
<proteinExistence type="predicted"/>
<dbReference type="Pfam" id="PF04264">
    <property type="entry name" value="YceI"/>
    <property type="match status" value="1"/>
</dbReference>
<dbReference type="PANTHER" id="PTHR34406:SF1">
    <property type="entry name" value="PROTEIN YCEI"/>
    <property type="match status" value="1"/>
</dbReference>
<dbReference type="InterPro" id="IPR007372">
    <property type="entry name" value="Lipid/polyisoprenoid-bd_YceI"/>
</dbReference>
<dbReference type="Gene3D" id="2.40.128.110">
    <property type="entry name" value="Lipid/polyisoprenoid-binding, YceI-like"/>
    <property type="match status" value="1"/>
</dbReference>
<dbReference type="SMART" id="SM00867">
    <property type="entry name" value="YceI"/>
    <property type="match status" value="1"/>
</dbReference>
<reference evidence="3 4" key="1">
    <citation type="submission" date="2018-11" db="EMBL/GenBank/DDBJ databases">
        <title>Genomic Encyclopedia of Type Strains, Phase IV (KMG-IV): sequencing the most valuable type-strain genomes for metagenomic binning, comparative biology and taxonomic classification.</title>
        <authorList>
            <person name="Goeker M."/>
        </authorList>
    </citation>
    <scope>NUCLEOTIDE SEQUENCE [LARGE SCALE GENOMIC DNA]</scope>
    <source>
        <strain evidence="3 4">DSM 100275</strain>
    </source>
</reference>
<protein>
    <submittedName>
        <fullName evidence="3">Polyisoprenoid-binding protein YceI</fullName>
    </submittedName>
</protein>
<sequence>MKRTIRNTLVGIAALAAAAGAQAAPERYALDPAHTFITFEVSHIGFSWMPGVFREFEGSIIFDPDDPSASRAEFTVKTASLTTFHAERDKHLRERPGLFEVAAFPEARFVSTGYERTGSGEGLLHGELTIKGRTRPVTFKVQEMAARKDPWGNFRRAFSAETEVRLTDFGITFFADNKIPVPTTARIRVAVEALRQ</sequence>
<dbReference type="EMBL" id="RJVI01000002">
    <property type="protein sequence ID" value="ROR32384.1"/>
    <property type="molecule type" value="Genomic_DNA"/>
</dbReference>